<comment type="caution">
    <text evidence="1">The sequence shown here is derived from an EMBL/GenBank/DDBJ whole genome shotgun (WGS) entry which is preliminary data.</text>
</comment>
<dbReference type="Pfam" id="PF05013">
    <property type="entry name" value="FGase"/>
    <property type="match status" value="1"/>
</dbReference>
<dbReference type="Gene3D" id="3.40.630.40">
    <property type="entry name" value="Zn-dependent exopeptidases"/>
    <property type="match status" value="1"/>
</dbReference>
<dbReference type="AlphaFoldDB" id="A0A7C3CD90"/>
<dbReference type="PIRSF" id="PIRSF029730">
    <property type="entry name" value="UCP029730"/>
    <property type="match status" value="1"/>
</dbReference>
<dbReference type="Proteomes" id="UP000886042">
    <property type="component" value="Unassembled WGS sequence"/>
</dbReference>
<dbReference type="EMBL" id="DRMN01000425">
    <property type="protein sequence ID" value="HFB55585.1"/>
    <property type="molecule type" value="Genomic_DNA"/>
</dbReference>
<evidence type="ECO:0000313" key="1">
    <source>
        <dbReference type="EMBL" id="HFB55585.1"/>
    </source>
</evidence>
<reference evidence="1" key="1">
    <citation type="journal article" date="2020" name="mSystems">
        <title>Genome- and Community-Level Interaction Insights into Carbon Utilization and Element Cycling Functions of Hydrothermarchaeota in Hydrothermal Sediment.</title>
        <authorList>
            <person name="Zhou Z."/>
            <person name="Liu Y."/>
            <person name="Xu W."/>
            <person name="Pan J."/>
            <person name="Luo Z.H."/>
            <person name="Li M."/>
        </authorList>
    </citation>
    <scope>NUCLEOTIDE SEQUENCE [LARGE SCALE GENOMIC DNA]</scope>
    <source>
        <strain evidence="1">HyVt-489</strain>
    </source>
</reference>
<name>A0A7C3CD90_9PROT</name>
<dbReference type="InterPro" id="IPR011227">
    <property type="entry name" value="UCP029730"/>
</dbReference>
<organism evidence="1">
    <name type="scientific">Hellea balneolensis</name>
    <dbReference type="NCBI Taxonomy" id="287478"/>
    <lineage>
        <taxon>Bacteria</taxon>
        <taxon>Pseudomonadati</taxon>
        <taxon>Pseudomonadota</taxon>
        <taxon>Alphaproteobacteria</taxon>
        <taxon>Maricaulales</taxon>
        <taxon>Robiginitomaculaceae</taxon>
        <taxon>Hellea</taxon>
    </lineage>
</organism>
<protein>
    <submittedName>
        <fullName evidence="1">N-formylglutamate amidohydrolase</fullName>
    </submittedName>
</protein>
<dbReference type="InterPro" id="IPR007709">
    <property type="entry name" value="N-FG_amidohydro"/>
</dbReference>
<accession>A0A7C3CD90</accession>
<gene>
    <name evidence="1" type="ORF">ENJ46_06635</name>
</gene>
<dbReference type="SUPFAM" id="SSF53187">
    <property type="entry name" value="Zn-dependent exopeptidases"/>
    <property type="match status" value="1"/>
</dbReference>
<sequence>MFSQSPFTVIPAQSGSAVFCFCDHACKAVPEEYQDLGLSAADLNRHIGWDIGAADLTRMFCITFGAAGLLADFSRLLIDPNRSIDSANLIPEISDGTPIPANQNLSSAERQHRIDTYYEPYHLALEAELDKAERRFIDPLIISIHSFTPKPSTGKTRELDIGLLWKGDENKAVRVKAEIERIHPYKIELNEPYSALKLNHTMDRHVIPRGLRHITLEIRQDLIDTTAKAQIMADHLSTALHHFIGD</sequence>
<proteinExistence type="predicted"/>